<dbReference type="AlphaFoldDB" id="K5E7X1"/>
<evidence type="ECO:0000313" key="3">
    <source>
        <dbReference type="Proteomes" id="UP000007993"/>
    </source>
</evidence>
<protein>
    <submittedName>
        <fullName evidence="2">Uncharacterized protein</fullName>
    </submittedName>
</protein>
<dbReference type="Proteomes" id="UP000007993">
    <property type="component" value="Unassembled WGS sequence"/>
</dbReference>
<evidence type="ECO:0000313" key="2">
    <source>
        <dbReference type="EMBL" id="EKK01901.1"/>
    </source>
</evidence>
<reference evidence="2 3" key="1">
    <citation type="journal article" date="2013" name="Mar. Genomics">
        <title>Expression of sulfatases in Rhodopirellula baltica and the diversity of sulfatases in the genus Rhodopirellula.</title>
        <authorList>
            <person name="Wegner C.E."/>
            <person name="Richter-Heitmann T."/>
            <person name="Klindworth A."/>
            <person name="Klockow C."/>
            <person name="Richter M."/>
            <person name="Achstetter T."/>
            <person name="Glockner F.O."/>
            <person name="Harder J."/>
        </authorList>
    </citation>
    <scope>NUCLEOTIDE SEQUENCE [LARGE SCALE GENOMIC DNA]</scope>
    <source>
        <strain evidence="2 3">SH28</strain>
    </source>
</reference>
<accession>K5E7X1</accession>
<gene>
    <name evidence="2" type="ORF">RBSH_02747</name>
</gene>
<dbReference type="EMBL" id="AMCW01000076">
    <property type="protein sequence ID" value="EKK01901.1"/>
    <property type="molecule type" value="Genomic_DNA"/>
</dbReference>
<evidence type="ECO:0000256" key="1">
    <source>
        <dbReference type="SAM" id="MobiDB-lite"/>
    </source>
</evidence>
<sequence>MAGKLANHPTFCEALAWSTEFGLCQTRRHPQHKASGLNEASSQTHDAPTGSRRNRNDVKQHAFNLPMRPLAAEGRSPRSPDLGSMKPGLSRRGTPMESCPPIRCACEASIAQLVEPPFQHID</sequence>
<organism evidence="2 3">
    <name type="scientific">Rhodopirellula baltica SH28</name>
    <dbReference type="NCBI Taxonomy" id="993517"/>
    <lineage>
        <taxon>Bacteria</taxon>
        <taxon>Pseudomonadati</taxon>
        <taxon>Planctomycetota</taxon>
        <taxon>Planctomycetia</taxon>
        <taxon>Pirellulales</taxon>
        <taxon>Pirellulaceae</taxon>
        <taxon>Rhodopirellula</taxon>
    </lineage>
</organism>
<name>K5E7X1_RHOBT</name>
<feature type="region of interest" description="Disordered" evidence="1">
    <location>
        <begin position="28"/>
        <end position="98"/>
    </location>
</feature>
<comment type="caution">
    <text evidence="2">The sequence shown here is derived from an EMBL/GenBank/DDBJ whole genome shotgun (WGS) entry which is preliminary data.</text>
</comment>
<proteinExistence type="predicted"/>